<reference evidence="1 2" key="1">
    <citation type="submission" date="2024-07" db="EMBL/GenBank/DDBJ databases">
        <title>The genome sequence of type strain Sediminicola arcticus GDMCC 1.2805.</title>
        <authorList>
            <person name="Liu Y."/>
        </authorList>
    </citation>
    <scope>NUCLEOTIDE SEQUENCE [LARGE SCALE GENOMIC DNA]</scope>
    <source>
        <strain evidence="1 2">GDMCC 1.2805</strain>
    </source>
</reference>
<proteinExistence type="predicted"/>
<dbReference type="EMBL" id="JBEXAE010000001">
    <property type="protein sequence ID" value="MET6989176.1"/>
    <property type="molecule type" value="Genomic_DNA"/>
</dbReference>
<dbReference type="RefSeq" id="WP_354613544.1">
    <property type="nucleotide sequence ID" value="NZ_JBEXAE010000001.1"/>
</dbReference>
<accession>A0ABV2SPU1</accession>
<comment type="caution">
    <text evidence="1">The sequence shown here is derived from an EMBL/GenBank/DDBJ whole genome shotgun (WGS) entry which is preliminary data.</text>
</comment>
<protein>
    <recommendedName>
        <fullName evidence="3">DUF695 domain-containing protein</fullName>
    </recommendedName>
</protein>
<sequence>MIKQTIIDGEKWQVYLSEDKQLSFAYLVPHEKSQWKTNPLWHDWDYENNEEEWSYSMRDVSKIHPMRLKSLLFKLIVNIIKESKTTFFYFKPTSKQRGTIYSNLVNKILQELGSKWVGQIIDNNWFYFNKIEKQYLN</sequence>
<name>A0ABV2SPU1_9FLAO</name>
<organism evidence="1 2">
    <name type="scientific">Sediminicola arcticus</name>
    <dbReference type="NCBI Taxonomy" id="1574308"/>
    <lineage>
        <taxon>Bacteria</taxon>
        <taxon>Pseudomonadati</taxon>
        <taxon>Bacteroidota</taxon>
        <taxon>Flavobacteriia</taxon>
        <taxon>Flavobacteriales</taxon>
        <taxon>Flavobacteriaceae</taxon>
        <taxon>Sediminicola</taxon>
    </lineage>
</organism>
<keyword evidence="2" id="KW-1185">Reference proteome</keyword>
<evidence type="ECO:0000313" key="2">
    <source>
        <dbReference type="Proteomes" id="UP001549799"/>
    </source>
</evidence>
<evidence type="ECO:0000313" key="1">
    <source>
        <dbReference type="EMBL" id="MET6989176.1"/>
    </source>
</evidence>
<dbReference type="Proteomes" id="UP001549799">
    <property type="component" value="Unassembled WGS sequence"/>
</dbReference>
<gene>
    <name evidence="1" type="ORF">ABXZ36_00780</name>
</gene>
<evidence type="ECO:0008006" key="3">
    <source>
        <dbReference type="Google" id="ProtNLM"/>
    </source>
</evidence>